<protein>
    <recommendedName>
        <fullName evidence="15 16">Multifunctional fusion protein</fullName>
    </recommendedName>
    <domain>
        <recommendedName>
            <fullName evidence="16">3-hydroxyacyl-[acyl-carrier-protein] dehydratase FabZ</fullName>
            <ecNumber evidence="16">4.2.1.59</ecNumber>
        </recommendedName>
        <alternativeName>
            <fullName evidence="16">(3R)-hydroxymyristoyl-[acyl-carrier-protein] dehydratase</fullName>
        </alternativeName>
        <alternativeName>
            <fullName evidence="16">Beta-hydroxyacyl-ACP dehydratase</fullName>
            <shortName evidence="16">(3R)-hydroxymyristoyl-ACP dehydrase</shortName>
        </alternativeName>
    </domain>
    <domain>
        <recommendedName>
            <fullName evidence="15">UDP-3-O-acyl-N-acetylglucosamine deacetylase</fullName>
            <shortName evidence="15">UDP-3-O-acyl-GlcNAc deacetylase</shortName>
            <ecNumber evidence="15">3.5.1.108</ecNumber>
        </recommendedName>
        <alternativeName>
            <fullName evidence="15">UDP-3-O-[R-3-hydroxymyristoyl]-N-acetylglucosamine deacetylase</fullName>
        </alternativeName>
    </domain>
</protein>
<dbReference type="NCBIfam" id="TIGR00325">
    <property type="entry name" value="lpxC"/>
    <property type="match status" value="1"/>
</dbReference>
<dbReference type="GO" id="GO:0006633">
    <property type="term" value="P:fatty acid biosynthetic process"/>
    <property type="evidence" value="ECO:0007669"/>
    <property type="project" value="UniProtKB-UniRule"/>
</dbReference>
<dbReference type="InterPro" id="IPR011334">
    <property type="entry name" value="UDP-acyl_GlcNac_deAcase_C"/>
</dbReference>
<dbReference type="Pfam" id="PF07977">
    <property type="entry name" value="FabA"/>
    <property type="match status" value="1"/>
</dbReference>
<feature type="binding site" evidence="15">
    <location>
        <position position="97"/>
    </location>
    <ligand>
        <name>Zn(2+)</name>
        <dbReference type="ChEBI" id="CHEBI:29105"/>
    </ligand>
</feature>
<comment type="catalytic activity">
    <reaction evidence="13 15">
        <text>a UDP-3-O-[(3R)-3-hydroxyacyl]-N-acetyl-alpha-D-glucosamine + H2O = a UDP-3-O-[(3R)-3-hydroxyacyl]-alpha-D-glucosamine + acetate</text>
        <dbReference type="Rhea" id="RHEA:67816"/>
        <dbReference type="ChEBI" id="CHEBI:15377"/>
        <dbReference type="ChEBI" id="CHEBI:30089"/>
        <dbReference type="ChEBI" id="CHEBI:137740"/>
        <dbReference type="ChEBI" id="CHEBI:173225"/>
        <dbReference type="EC" id="3.5.1.108"/>
    </reaction>
</comment>
<evidence type="ECO:0000256" key="8">
    <source>
        <dbReference type="ARBA" id="ARBA00022723"/>
    </source>
</evidence>
<organism evidence="17 18">
    <name type="scientific">Candidatus Abyssobacteria bacterium SURF_17</name>
    <dbReference type="NCBI Taxonomy" id="2093361"/>
    <lineage>
        <taxon>Bacteria</taxon>
        <taxon>Pseudomonadati</taxon>
        <taxon>Candidatus Hydrogenedentota</taxon>
        <taxon>Candidatus Abyssobacteria</taxon>
    </lineage>
</organism>
<keyword evidence="5 16" id="KW-0963">Cytoplasm</keyword>
<evidence type="ECO:0000256" key="13">
    <source>
        <dbReference type="ARBA" id="ARBA00024535"/>
    </source>
</evidence>
<comment type="catalytic activity">
    <reaction evidence="16">
        <text>a (3R)-hydroxyacyl-[ACP] = a (2E)-enoyl-[ACP] + H2O</text>
        <dbReference type="Rhea" id="RHEA:13097"/>
        <dbReference type="Rhea" id="RHEA-COMP:9925"/>
        <dbReference type="Rhea" id="RHEA-COMP:9945"/>
        <dbReference type="ChEBI" id="CHEBI:15377"/>
        <dbReference type="ChEBI" id="CHEBI:78784"/>
        <dbReference type="ChEBI" id="CHEBI:78827"/>
        <dbReference type="EC" id="4.2.1.59"/>
    </reaction>
</comment>
<dbReference type="PANTHER" id="PTHR33694:SF1">
    <property type="entry name" value="UDP-3-O-ACYL-N-ACETYLGLUCOSAMINE DEACETYLASE 1, MITOCHONDRIAL-RELATED"/>
    <property type="match status" value="1"/>
</dbReference>
<comment type="function">
    <text evidence="2 15">Catalyzes the hydrolysis of UDP-3-O-myristoyl-N-acetylglucosamine to form UDP-3-O-myristoylglucosamine and acetate, the committed step in lipid A biosynthesis.</text>
</comment>
<evidence type="ECO:0000256" key="5">
    <source>
        <dbReference type="ARBA" id="ARBA00022490"/>
    </source>
</evidence>
<comment type="caution">
    <text evidence="17">The sequence shown here is derived from an EMBL/GenBank/DDBJ whole genome shotgun (WGS) entry which is preliminary data.</text>
</comment>
<dbReference type="HAMAP" id="MF_00388">
    <property type="entry name" value="LpxC"/>
    <property type="match status" value="1"/>
</dbReference>
<dbReference type="InterPro" id="IPR029069">
    <property type="entry name" value="HotDog_dom_sf"/>
</dbReference>
<reference evidence="17 18" key="1">
    <citation type="journal article" date="2017" name="ISME J.">
        <title>Energy and carbon metabolisms in a deep terrestrial subsurface fluid microbial community.</title>
        <authorList>
            <person name="Momper L."/>
            <person name="Jungbluth S.P."/>
            <person name="Lee M.D."/>
            <person name="Amend J.P."/>
        </authorList>
    </citation>
    <scope>NUCLEOTIDE SEQUENCE [LARGE SCALE GENOMIC DNA]</scope>
    <source>
        <strain evidence="17">SURF_17</strain>
    </source>
</reference>
<evidence type="ECO:0000256" key="7">
    <source>
        <dbReference type="ARBA" id="ARBA00022556"/>
    </source>
</evidence>
<dbReference type="Pfam" id="PF03331">
    <property type="entry name" value="LpxC"/>
    <property type="match status" value="1"/>
</dbReference>
<evidence type="ECO:0000256" key="6">
    <source>
        <dbReference type="ARBA" id="ARBA00022516"/>
    </source>
</evidence>
<feature type="binding site" evidence="15">
    <location>
        <position position="253"/>
    </location>
    <ligand>
        <name>Zn(2+)</name>
        <dbReference type="ChEBI" id="CHEBI:29105"/>
    </ligand>
</feature>
<keyword evidence="7 15" id="KW-0441">Lipid A biosynthesis</keyword>
<dbReference type="GO" id="GO:0103117">
    <property type="term" value="F:UDP-3-O-acyl-N-acetylglucosamine deacetylase activity"/>
    <property type="evidence" value="ECO:0007669"/>
    <property type="project" value="UniProtKB-UniRule"/>
</dbReference>
<evidence type="ECO:0000256" key="14">
    <source>
        <dbReference type="ARBA" id="ARBA00025049"/>
    </source>
</evidence>
<dbReference type="InterPro" id="IPR013114">
    <property type="entry name" value="FabA_FabZ"/>
</dbReference>
<evidence type="ECO:0000256" key="3">
    <source>
        <dbReference type="ARBA" id="ARBA00004496"/>
    </source>
</evidence>
<dbReference type="Gene3D" id="3.10.129.10">
    <property type="entry name" value="Hotdog Thioesterase"/>
    <property type="match status" value="1"/>
</dbReference>
<feature type="active site" description="Proton donor" evidence="15">
    <location>
        <position position="280"/>
    </location>
</feature>
<dbReference type="SUPFAM" id="SSF54211">
    <property type="entry name" value="Ribosomal protein S5 domain 2-like"/>
    <property type="match status" value="2"/>
</dbReference>
<comment type="similarity">
    <text evidence="16">Belongs to the thioester dehydratase family. FabZ subfamily.</text>
</comment>
<dbReference type="EMBL" id="QZKI01000014">
    <property type="protein sequence ID" value="RJP74524.1"/>
    <property type="molecule type" value="Genomic_DNA"/>
</dbReference>
<dbReference type="UniPathway" id="UPA00359">
    <property type="reaction ID" value="UER00478"/>
</dbReference>
<keyword evidence="11 15" id="KW-0443">Lipid metabolism</keyword>
<feature type="active site" evidence="16">
    <location>
        <position position="354"/>
    </location>
</feature>
<dbReference type="EC" id="4.2.1.59" evidence="16"/>
<evidence type="ECO:0000256" key="12">
    <source>
        <dbReference type="ARBA" id="ARBA00023239"/>
    </source>
</evidence>
<keyword evidence="12 16" id="KW-0456">Lyase</keyword>
<dbReference type="FunFam" id="3.10.129.10:FF:000001">
    <property type="entry name" value="3-hydroxyacyl-[acyl-carrier-protein] dehydratase FabZ"/>
    <property type="match status" value="1"/>
</dbReference>
<comment type="function">
    <text evidence="14 16">Involved in unsaturated fatty acids biosynthesis. Catalyzes the dehydration of short chain beta-hydroxyacyl-ACPs and long chain saturated and unsaturated beta-hydroxyacyl-ACPs.</text>
</comment>
<dbReference type="InterPro" id="IPR015870">
    <property type="entry name" value="UDP-acyl_N-AcGlcN_deAcase_N"/>
</dbReference>
<comment type="subcellular location">
    <subcellularLocation>
        <location evidence="3 16">Cytoplasm</location>
    </subcellularLocation>
</comment>
<dbReference type="SUPFAM" id="SSF54637">
    <property type="entry name" value="Thioesterase/thiol ester dehydrase-isomerase"/>
    <property type="match status" value="1"/>
</dbReference>
<dbReference type="GO" id="GO:0016020">
    <property type="term" value="C:membrane"/>
    <property type="evidence" value="ECO:0007669"/>
    <property type="project" value="GOC"/>
</dbReference>
<dbReference type="Gene3D" id="3.30.230.20">
    <property type="entry name" value="lpxc deacetylase, domain 1"/>
    <property type="match status" value="1"/>
</dbReference>
<keyword evidence="8 15" id="KW-0479">Metal-binding</keyword>
<comment type="similarity">
    <text evidence="15">Belongs to the LpxC family.</text>
</comment>
<dbReference type="CDD" id="cd01288">
    <property type="entry name" value="FabZ"/>
    <property type="match status" value="1"/>
</dbReference>
<evidence type="ECO:0000256" key="2">
    <source>
        <dbReference type="ARBA" id="ARBA00002923"/>
    </source>
</evidence>
<evidence type="ECO:0000313" key="17">
    <source>
        <dbReference type="EMBL" id="RJP74524.1"/>
    </source>
</evidence>
<dbReference type="NCBIfam" id="NF000582">
    <property type="entry name" value="PRK00006.1"/>
    <property type="match status" value="1"/>
</dbReference>
<dbReference type="GO" id="GO:0009245">
    <property type="term" value="P:lipid A biosynthetic process"/>
    <property type="evidence" value="ECO:0007669"/>
    <property type="project" value="UniProtKB-UniRule"/>
</dbReference>
<sequence>MFATFGTLRNASTRWNTKPVRKQKTIKKTVQFSGIGLHTGKQTTITFKPAPADTGIVFVRTDLAEQPRIKADVAHVTDVARGTTIGLNGVKVLTVEHVLAAVAGLGIDNIFVEVNAGEAPVGDGSALPFVNVLMESGLAEQESPRHESRISEPFVFARDGITLLALPSERLELSYMIEYKHRALDTQFGTFVIEPEVFVRDIAPARTFCFLHDVEQLKAHGLIKGGSLENAVVIGEEGILNDELRFPDEFVRHKVLDLLGDIVLLGVPLVGHVMAMKAGHASHVEFVKRLRSQVGVEPKQAATKYEAPLDIHQIYQILPHRYPFLFVDRITYLDDKMARGIKNVTACEPYFQGHIPGYPIMPGVLILETIAQVGAVLVLTQSRICEKLPYLSGIEKTKFRRPIYPGDRMDIEVKMIHFHKKYGKLRGTASVDGQLAAETEITFAMPA</sequence>
<keyword evidence="6 15" id="KW-0444">Lipid biosynthesis</keyword>
<keyword evidence="9 15" id="KW-0378">Hydrolase</keyword>
<evidence type="ECO:0000256" key="9">
    <source>
        <dbReference type="ARBA" id="ARBA00022801"/>
    </source>
</evidence>
<dbReference type="NCBIfam" id="TIGR01750">
    <property type="entry name" value="fabZ"/>
    <property type="match status" value="1"/>
</dbReference>
<gene>
    <name evidence="16" type="primary">fabZ</name>
    <name evidence="15" type="synonym">lpxC</name>
    <name evidence="17" type="ORF">C4532_02310</name>
</gene>
<dbReference type="GO" id="GO:0005737">
    <property type="term" value="C:cytoplasm"/>
    <property type="evidence" value="ECO:0007669"/>
    <property type="project" value="UniProtKB-SubCell"/>
</dbReference>
<feature type="binding site" evidence="15">
    <location>
        <position position="257"/>
    </location>
    <ligand>
        <name>Zn(2+)</name>
        <dbReference type="ChEBI" id="CHEBI:29105"/>
    </ligand>
</feature>
<comment type="cofactor">
    <cofactor evidence="1 15">
        <name>Zn(2+)</name>
        <dbReference type="ChEBI" id="CHEBI:29105"/>
    </cofactor>
</comment>
<dbReference type="GO" id="GO:0019171">
    <property type="term" value="F:(3R)-hydroxyacyl-[acyl-carrier-protein] dehydratase activity"/>
    <property type="evidence" value="ECO:0007669"/>
    <property type="project" value="UniProtKB-EC"/>
</dbReference>
<evidence type="ECO:0000256" key="10">
    <source>
        <dbReference type="ARBA" id="ARBA00022833"/>
    </source>
</evidence>
<dbReference type="Proteomes" id="UP000285961">
    <property type="component" value="Unassembled WGS sequence"/>
</dbReference>
<dbReference type="Gene3D" id="3.30.1700.10">
    <property type="entry name" value="lpxc deacetylase, domain 2"/>
    <property type="match status" value="1"/>
</dbReference>
<keyword evidence="10 15" id="KW-0862">Zinc</keyword>
<evidence type="ECO:0000256" key="4">
    <source>
        <dbReference type="ARBA" id="ARBA00005002"/>
    </source>
</evidence>
<accession>A0A419F7X9</accession>
<evidence type="ECO:0000313" key="18">
    <source>
        <dbReference type="Proteomes" id="UP000285961"/>
    </source>
</evidence>
<name>A0A419F7X9_9BACT</name>
<evidence type="ECO:0000256" key="11">
    <source>
        <dbReference type="ARBA" id="ARBA00023098"/>
    </source>
</evidence>
<dbReference type="AlphaFoldDB" id="A0A419F7X9"/>
<evidence type="ECO:0000256" key="1">
    <source>
        <dbReference type="ARBA" id="ARBA00001947"/>
    </source>
</evidence>
<evidence type="ECO:0000256" key="16">
    <source>
        <dbReference type="HAMAP-Rule" id="MF_00406"/>
    </source>
</evidence>
<dbReference type="EC" id="3.5.1.108" evidence="15"/>
<dbReference type="PANTHER" id="PTHR33694">
    <property type="entry name" value="UDP-3-O-ACYL-N-ACETYLGLUCOSAMINE DEACETYLASE 1, MITOCHONDRIAL-RELATED"/>
    <property type="match status" value="1"/>
</dbReference>
<dbReference type="NCBIfam" id="NF009667">
    <property type="entry name" value="PRK13188.1"/>
    <property type="match status" value="1"/>
</dbReference>
<comment type="pathway">
    <text evidence="4 15">Glycolipid biosynthesis; lipid IV(A) biosynthesis; lipid IV(A) from (3R)-3-hydroxytetradecanoyl-[acyl-carrier-protein] and UDP-N-acetyl-alpha-D-glucosamine: step 2/6.</text>
</comment>
<proteinExistence type="inferred from homology"/>
<dbReference type="GO" id="GO:0046872">
    <property type="term" value="F:metal ion binding"/>
    <property type="evidence" value="ECO:0007669"/>
    <property type="project" value="UniProtKB-KW"/>
</dbReference>
<evidence type="ECO:0000256" key="15">
    <source>
        <dbReference type="HAMAP-Rule" id="MF_00388"/>
    </source>
</evidence>
<dbReference type="HAMAP" id="MF_00406">
    <property type="entry name" value="FabZ"/>
    <property type="match status" value="1"/>
</dbReference>
<dbReference type="InterPro" id="IPR004463">
    <property type="entry name" value="UDP-acyl_GlcNac_deAcase"/>
</dbReference>
<dbReference type="InterPro" id="IPR010084">
    <property type="entry name" value="FabZ"/>
</dbReference>
<dbReference type="InterPro" id="IPR020568">
    <property type="entry name" value="Ribosomal_Su5_D2-typ_SF"/>
</dbReference>